<proteinExistence type="predicted"/>
<reference evidence="1" key="1">
    <citation type="journal article" date="2023" name="Int. J. Mol. Sci.">
        <title>Metagenomics Revealed a New Genus 'Candidatus Thiocaldithrix dubininis' gen. nov., sp. nov. and a New Species 'Candidatus Thiothrix putei' sp. nov. in the Family Thiotrichaceae, Some Members of Which Have Traits of Both Na+- and H+-Motive Energetics.</title>
        <authorList>
            <person name="Ravin N.V."/>
            <person name="Muntyan M.S."/>
            <person name="Smolyakov D.D."/>
            <person name="Rudenko T.S."/>
            <person name="Beletsky A.V."/>
            <person name="Mardanov A.V."/>
            <person name="Grabovich M.Y."/>
        </authorList>
    </citation>
    <scope>NUCLEOTIDE SEQUENCE</scope>
    <source>
        <strain evidence="1">GKL-02</strain>
    </source>
</reference>
<dbReference type="KEGG" id="tput:QJT81_09540"/>
<organism evidence="1">
    <name type="scientific">Candidatus Thiothrix putei</name>
    <dbReference type="NCBI Taxonomy" id="3080811"/>
    <lineage>
        <taxon>Bacteria</taxon>
        <taxon>Pseudomonadati</taxon>
        <taxon>Pseudomonadota</taxon>
        <taxon>Gammaproteobacteria</taxon>
        <taxon>Thiotrichales</taxon>
        <taxon>Thiotrichaceae</taxon>
        <taxon>Thiothrix</taxon>
    </lineage>
</organism>
<dbReference type="SUPFAM" id="SSF53795">
    <property type="entry name" value="PEP carboxykinase-like"/>
    <property type="match status" value="1"/>
</dbReference>
<protein>
    <recommendedName>
        <fullName evidence="2">PqqD family peptide modification chaperone</fullName>
    </recommendedName>
</protein>
<name>A0AA95KQ01_9GAMM</name>
<dbReference type="Proteomes" id="UP001301326">
    <property type="component" value="Chromosome"/>
</dbReference>
<accession>A0AA95KQ01</accession>
<evidence type="ECO:0000313" key="1">
    <source>
        <dbReference type="EMBL" id="WGZ96195.1"/>
    </source>
</evidence>
<gene>
    <name evidence="1" type="ORF">QJT81_09540</name>
</gene>
<dbReference type="InterPro" id="IPR027417">
    <property type="entry name" value="P-loop_NTPase"/>
</dbReference>
<sequence>MNTASLFVQSLCHGDTQFLFQRMGDALHVPDKATFMIWEALQAGIAASDIAAALAEANPAADCQRDVAALQAQWVQLGLLGVAQPATDTPHFSHYFQPALDTVCVTTNQQALHDYLQTLYPGVVPPPPSVGTAHLHIAFDPAQATYTLWQDGQHQADCPSFDDAVITAVFLIGEIATHEEPRLLVCHAAAVQCQGAAVLMPAAAGKGKSTLTAMLLQHGCQLINDDIVPVNHDGSITAIQQPLKIKSGAWEVLSKHYPALHTYPAHTRSDGQQMKHLPLSNGRCAAGERLWVSLMVVPEYRQGQAGITTQALSETEKLQHFITAQPFFTHPLTRPYLQRVLSWLAAIPAYRVVYSDGAAAVALIETLILQTHLPKDTA</sequence>
<dbReference type="EMBL" id="CP124756">
    <property type="protein sequence ID" value="WGZ96195.1"/>
    <property type="molecule type" value="Genomic_DNA"/>
</dbReference>
<reference evidence="1" key="2">
    <citation type="submission" date="2023-04" db="EMBL/GenBank/DDBJ databases">
        <authorList>
            <person name="Beletskiy A.V."/>
            <person name="Mardanov A.V."/>
            <person name="Ravin N.V."/>
        </authorList>
    </citation>
    <scope>NUCLEOTIDE SEQUENCE</scope>
    <source>
        <strain evidence="1">GKL-02</strain>
    </source>
</reference>
<dbReference type="Gene3D" id="3.40.50.300">
    <property type="entry name" value="P-loop containing nucleotide triphosphate hydrolases"/>
    <property type="match status" value="1"/>
</dbReference>
<evidence type="ECO:0008006" key="2">
    <source>
        <dbReference type="Google" id="ProtNLM"/>
    </source>
</evidence>
<dbReference type="AlphaFoldDB" id="A0AA95KQ01"/>